<dbReference type="AlphaFoldDB" id="A0A4Y2JPR7"/>
<protein>
    <submittedName>
        <fullName evidence="1">Uncharacterized protein</fullName>
    </submittedName>
</protein>
<dbReference type="EMBL" id="BGPR01191587">
    <property type="protein sequence ID" value="GBM92878.1"/>
    <property type="molecule type" value="Genomic_DNA"/>
</dbReference>
<gene>
    <name evidence="1" type="ORF">AVEN_129454_1</name>
    <name evidence="2" type="ORF">AVEN_197062_1</name>
</gene>
<sequence length="82" mass="9348">IDENMNNYILTFGGKPLGINKSLAPTRHRVKKSFDEGEWDLLPFFLKLGELFIGISSYKTTLQIGPYPFDNGDWLGQSRRIA</sequence>
<evidence type="ECO:0000313" key="1">
    <source>
        <dbReference type="EMBL" id="GBM92030.1"/>
    </source>
</evidence>
<feature type="non-terminal residue" evidence="1">
    <location>
        <position position="1"/>
    </location>
</feature>
<evidence type="ECO:0000313" key="3">
    <source>
        <dbReference type="Proteomes" id="UP000499080"/>
    </source>
</evidence>
<dbReference type="EMBL" id="BGPR01191279">
    <property type="protein sequence ID" value="GBM92030.1"/>
    <property type="molecule type" value="Genomic_DNA"/>
</dbReference>
<organism evidence="1 3">
    <name type="scientific">Araneus ventricosus</name>
    <name type="common">Orbweaver spider</name>
    <name type="synonym">Epeira ventricosa</name>
    <dbReference type="NCBI Taxonomy" id="182803"/>
    <lineage>
        <taxon>Eukaryota</taxon>
        <taxon>Metazoa</taxon>
        <taxon>Ecdysozoa</taxon>
        <taxon>Arthropoda</taxon>
        <taxon>Chelicerata</taxon>
        <taxon>Arachnida</taxon>
        <taxon>Araneae</taxon>
        <taxon>Araneomorphae</taxon>
        <taxon>Entelegynae</taxon>
        <taxon>Araneoidea</taxon>
        <taxon>Araneidae</taxon>
        <taxon>Araneus</taxon>
    </lineage>
</organism>
<comment type="caution">
    <text evidence="1">The sequence shown here is derived from an EMBL/GenBank/DDBJ whole genome shotgun (WGS) entry which is preliminary data.</text>
</comment>
<proteinExistence type="predicted"/>
<name>A0A4Y2JPR7_ARAVE</name>
<accession>A0A4Y2JPR7</accession>
<evidence type="ECO:0000313" key="2">
    <source>
        <dbReference type="EMBL" id="GBM92878.1"/>
    </source>
</evidence>
<keyword evidence="3" id="KW-1185">Reference proteome</keyword>
<reference evidence="1 3" key="1">
    <citation type="journal article" date="2019" name="Sci. Rep.">
        <title>Orb-weaving spider Araneus ventricosus genome elucidates the spidroin gene catalogue.</title>
        <authorList>
            <person name="Kono N."/>
            <person name="Nakamura H."/>
            <person name="Ohtoshi R."/>
            <person name="Moran D.A.P."/>
            <person name="Shinohara A."/>
            <person name="Yoshida Y."/>
            <person name="Fujiwara M."/>
            <person name="Mori M."/>
            <person name="Tomita M."/>
            <person name="Arakawa K."/>
        </authorList>
    </citation>
    <scope>NUCLEOTIDE SEQUENCE [LARGE SCALE GENOMIC DNA]</scope>
</reference>
<dbReference type="Proteomes" id="UP000499080">
    <property type="component" value="Unassembled WGS sequence"/>
</dbReference>